<protein>
    <submittedName>
        <fullName evidence="4">FG-GAP repeat protein</fullName>
    </submittedName>
</protein>
<dbReference type="EMBL" id="CP042914">
    <property type="protein sequence ID" value="QEG39870.1"/>
    <property type="molecule type" value="Genomic_DNA"/>
</dbReference>
<dbReference type="InterPro" id="IPR011040">
    <property type="entry name" value="Sialidase"/>
</dbReference>
<dbReference type="InterPro" id="IPR028994">
    <property type="entry name" value="Integrin_alpha_N"/>
</dbReference>
<name>A0A5B9QQD8_9BACT</name>
<dbReference type="Gene3D" id="2.130.10.130">
    <property type="entry name" value="Integrin alpha, N-terminal"/>
    <property type="match status" value="3"/>
</dbReference>
<feature type="chain" id="PRO_5023022775" evidence="2">
    <location>
        <begin position="38"/>
        <end position="1019"/>
    </location>
</feature>
<dbReference type="AlphaFoldDB" id="A0A5B9QQD8"/>
<dbReference type="PANTHER" id="PTHR43752:SF2">
    <property type="entry name" value="BNR_ASP-BOX REPEAT FAMILY PROTEIN"/>
    <property type="match status" value="1"/>
</dbReference>
<dbReference type="KEGG" id="rul:UC8_18690"/>
<dbReference type="InterPro" id="IPR036278">
    <property type="entry name" value="Sialidase_sf"/>
</dbReference>
<evidence type="ECO:0000313" key="4">
    <source>
        <dbReference type="EMBL" id="QEG39870.1"/>
    </source>
</evidence>
<reference evidence="4 5" key="1">
    <citation type="submission" date="2019-08" db="EMBL/GenBank/DDBJ databases">
        <title>Deep-cultivation of Planctomycetes and their phenomic and genomic characterization uncovers novel biology.</title>
        <authorList>
            <person name="Wiegand S."/>
            <person name="Jogler M."/>
            <person name="Boedeker C."/>
            <person name="Pinto D."/>
            <person name="Vollmers J."/>
            <person name="Rivas-Marin E."/>
            <person name="Kohn T."/>
            <person name="Peeters S.H."/>
            <person name="Heuer A."/>
            <person name="Rast P."/>
            <person name="Oberbeckmann S."/>
            <person name="Bunk B."/>
            <person name="Jeske O."/>
            <person name="Meyerdierks A."/>
            <person name="Storesund J.E."/>
            <person name="Kallscheuer N."/>
            <person name="Luecker S."/>
            <person name="Lage O.M."/>
            <person name="Pohl T."/>
            <person name="Merkel B.J."/>
            <person name="Hornburger P."/>
            <person name="Mueller R.-W."/>
            <person name="Bruemmer F."/>
            <person name="Labrenz M."/>
            <person name="Spormann A.M."/>
            <person name="Op den Camp H."/>
            <person name="Overmann J."/>
            <person name="Amann R."/>
            <person name="Jetten M.S.M."/>
            <person name="Mascher T."/>
            <person name="Medema M.H."/>
            <person name="Devos D.P."/>
            <person name="Kaster A.-K."/>
            <person name="Ovreas L."/>
            <person name="Rohde M."/>
            <person name="Galperin M.Y."/>
            <person name="Jogler C."/>
        </authorList>
    </citation>
    <scope>NUCLEOTIDE SEQUENCE [LARGE SCALE GENOMIC DNA]</scope>
    <source>
        <strain evidence="4 5">UC8</strain>
    </source>
</reference>
<dbReference type="Gene3D" id="2.120.10.10">
    <property type="match status" value="1"/>
</dbReference>
<gene>
    <name evidence="4" type="ORF">UC8_18690</name>
</gene>
<keyword evidence="5" id="KW-1185">Reference proteome</keyword>
<evidence type="ECO:0000259" key="3">
    <source>
        <dbReference type="Pfam" id="PF13088"/>
    </source>
</evidence>
<dbReference type="PANTHER" id="PTHR43752">
    <property type="entry name" value="BNR/ASP-BOX REPEAT FAMILY PROTEIN"/>
    <property type="match status" value="1"/>
</dbReference>
<evidence type="ECO:0000313" key="5">
    <source>
        <dbReference type="Proteomes" id="UP000325286"/>
    </source>
</evidence>
<dbReference type="Pfam" id="PF13517">
    <property type="entry name" value="FG-GAP_3"/>
    <property type="match status" value="1"/>
</dbReference>
<sequence precursor="true">MPRLPQRMTTMTPATRFVARYLVSLCLLLASATSLWAQQSDWKLQPLRYNHPGLSVDLGVGLWAWPMPIDYDGDGDLDLLVSCPDKPSNGVYFFENPTQDASVKMPVFLPGVRVGKTSHNMQISYVDGQPHILQTSTEFPRDPDSGKFDFGKGKRIYPKSNIHKNHVRGNMWRYVDYDGDGDHDLVVGTGDWTDYVWDNAYDNHGRWQNGRLHGNVYWIANEGSDAEPKYADTPQKIQAAGAPIDVYGWPSPNFADFDGDGDLDLLCGEFLDGFTYFENVGSRTEPHYGAGQKLLDDQGRPLVMDLQMITPTAFDWDGDGDLDLIVGDEDGRVALVENTGTFRGSQPVFVAPQYFQQQADTLKFGALATPYAYDWDGDGDEDILCGNTAGYIGWFENLGAGENGLPKWSGPALLETQVGSDSATTRPFRVLAGSNGSIQGPCEAKWGYTTLSVADWDGDDDPDVIYNSILSRVGVLQNNNGVLVDTALDTGLTEAPPKWYWWQTLSSDALTQWRTTPLAVDFDADGKLDLVMLDQEGYLTLRSNGRQAQRIFVDENNRPLQLNTRSCGSSGRVKLEVVDWDGDSRLDLLVNSENATWYRNCEDRDGKVVMKKIGNLAKRNVAGHTSSPAACDFNNDGKPDLIVGAENGRLYFIDHDDCIEYSGEQLVAAAPKPVPEAKFPGFVSDEFIYTKASFPQCHASTICETNRGLVAAWFGGSREGKPDVGIWTSYHDGSRWSSPKQVADGVQHDGLRYPCWNPVLYQTPGNGPTLLFFKVGPSPSTWWGEMMVSYDGGRSFRQRRRLPEGIDGPVRCKPILLDDGKTLLSGSSTEYDGWTIHFESTELVDGQPSGTWKRVGPINTGEEYNAIQPTFLQHADGKLQVLCRTKESVIVSSFSSDQGQTWSKLEAIGLPNPNSGIEVVTLADGRHLMIYNHLGSGKTGWGRRGMLNLAISEDGLKWHKVGILEQETKGEFSYPAIIQTDDGLVHMTYTWKRQRVKHAVVDPAEIETGEVLSMENWTP</sequence>
<evidence type="ECO:0000256" key="2">
    <source>
        <dbReference type="SAM" id="SignalP"/>
    </source>
</evidence>
<dbReference type="SUPFAM" id="SSF50939">
    <property type="entry name" value="Sialidases"/>
    <property type="match status" value="1"/>
</dbReference>
<dbReference type="Proteomes" id="UP000325286">
    <property type="component" value="Chromosome"/>
</dbReference>
<accession>A0A5B9QQD8</accession>
<feature type="domain" description="Sialidase" evidence="3">
    <location>
        <begin position="709"/>
        <end position="987"/>
    </location>
</feature>
<keyword evidence="1 2" id="KW-0732">Signal</keyword>
<dbReference type="InterPro" id="IPR013517">
    <property type="entry name" value="FG-GAP"/>
</dbReference>
<organism evidence="4 5">
    <name type="scientific">Roseimaritima ulvae</name>
    <dbReference type="NCBI Taxonomy" id="980254"/>
    <lineage>
        <taxon>Bacteria</taxon>
        <taxon>Pseudomonadati</taxon>
        <taxon>Planctomycetota</taxon>
        <taxon>Planctomycetia</taxon>
        <taxon>Pirellulales</taxon>
        <taxon>Pirellulaceae</taxon>
        <taxon>Roseimaritima</taxon>
    </lineage>
</organism>
<dbReference type="SUPFAM" id="SSF69318">
    <property type="entry name" value="Integrin alpha N-terminal domain"/>
    <property type="match status" value="1"/>
</dbReference>
<feature type="signal peptide" evidence="2">
    <location>
        <begin position="1"/>
        <end position="37"/>
    </location>
</feature>
<proteinExistence type="predicted"/>
<dbReference type="Pfam" id="PF13088">
    <property type="entry name" value="BNR_2"/>
    <property type="match status" value="1"/>
</dbReference>
<dbReference type="CDD" id="cd15482">
    <property type="entry name" value="Sialidase_non-viral"/>
    <property type="match status" value="1"/>
</dbReference>
<evidence type="ECO:0000256" key="1">
    <source>
        <dbReference type="ARBA" id="ARBA00022729"/>
    </source>
</evidence>